<dbReference type="Pfam" id="PF03819">
    <property type="entry name" value="MazG"/>
    <property type="match status" value="2"/>
</dbReference>
<name>I3TL94_TISMK</name>
<reference evidence="2 3" key="1">
    <citation type="journal article" date="2012" name="J. Am. Chem. Soc.">
        <title>Bacterial biosynthesis and maturation of the didemnin anti-cancer agents.</title>
        <authorList>
            <person name="Xu Y."/>
            <person name="Kersten R.D."/>
            <person name="Nam S.J."/>
            <person name="Lu L."/>
            <person name="Al-Suwailem A.M."/>
            <person name="Zheng H."/>
            <person name="Fenical W."/>
            <person name="Dorrestein P.C."/>
            <person name="Moore B.S."/>
            <person name="Qian P.Y."/>
        </authorList>
    </citation>
    <scope>NUCLEOTIDE SEQUENCE [LARGE SCALE GENOMIC DNA]</scope>
    <source>
        <strain evidence="2 3">KA081020-065</strain>
    </source>
</reference>
<dbReference type="GO" id="GO:0046076">
    <property type="term" value="P:dTTP catabolic process"/>
    <property type="evidence" value="ECO:0007669"/>
    <property type="project" value="TreeGrafter"/>
</dbReference>
<evidence type="ECO:0000313" key="3">
    <source>
        <dbReference type="Proteomes" id="UP000005258"/>
    </source>
</evidence>
<dbReference type="FunFam" id="1.10.287.1080:FF:000001">
    <property type="entry name" value="Nucleoside triphosphate pyrophosphohydrolase"/>
    <property type="match status" value="1"/>
</dbReference>
<dbReference type="GO" id="GO:0046047">
    <property type="term" value="P:TTP catabolic process"/>
    <property type="evidence" value="ECO:0007669"/>
    <property type="project" value="TreeGrafter"/>
</dbReference>
<dbReference type="PATRIC" id="fig|1110502.3.peg.1743"/>
<dbReference type="NCBIfam" id="NF007113">
    <property type="entry name" value="PRK09562.1"/>
    <property type="match status" value="1"/>
</dbReference>
<proteinExistence type="predicted"/>
<dbReference type="GO" id="GO:0046061">
    <property type="term" value="P:dATP catabolic process"/>
    <property type="evidence" value="ECO:0007669"/>
    <property type="project" value="TreeGrafter"/>
</dbReference>
<dbReference type="EMBL" id="CP003236">
    <property type="protein sequence ID" value="AFK53532.1"/>
    <property type="molecule type" value="Genomic_DNA"/>
</dbReference>
<dbReference type="GO" id="GO:0046052">
    <property type="term" value="P:UTP catabolic process"/>
    <property type="evidence" value="ECO:0007669"/>
    <property type="project" value="TreeGrafter"/>
</dbReference>
<evidence type="ECO:0000259" key="1">
    <source>
        <dbReference type="Pfam" id="PF03819"/>
    </source>
</evidence>
<dbReference type="GO" id="GO:0006950">
    <property type="term" value="P:response to stress"/>
    <property type="evidence" value="ECO:0007669"/>
    <property type="project" value="UniProtKB-ARBA"/>
</dbReference>
<dbReference type="GO" id="GO:0006203">
    <property type="term" value="P:dGTP catabolic process"/>
    <property type="evidence" value="ECO:0007669"/>
    <property type="project" value="TreeGrafter"/>
</dbReference>
<dbReference type="CDD" id="cd11529">
    <property type="entry name" value="NTP-PPase_MazG_Cterm"/>
    <property type="match status" value="1"/>
</dbReference>
<dbReference type="Proteomes" id="UP000005258">
    <property type="component" value="Chromosome"/>
</dbReference>
<dbReference type="InterPro" id="IPR004518">
    <property type="entry name" value="MazG-like_dom"/>
</dbReference>
<dbReference type="CDD" id="cd11528">
    <property type="entry name" value="NTP-PPase_MazG_Nterm"/>
    <property type="match status" value="1"/>
</dbReference>
<gene>
    <name evidence="2" type="primary">mazG</name>
    <name evidence="2" type="ordered locus">TMO_1693</name>
</gene>
<dbReference type="RefSeq" id="WP_014745210.1">
    <property type="nucleotide sequence ID" value="NC_017956.1"/>
</dbReference>
<dbReference type="InterPro" id="IPR011551">
    <property type="entry name" value="NTP_PyrPHydrolase_MazG"/>
</dbReference>
<dbReference type="AlphaFoldDB" id="I3TL94"/>
<dbReference type="InterPro" id="IPR048015">
    <property type="entry name" value="NTP-PPase_MazG-like_N"/>
</dbReference>
<dbReference type="HOGENOM" id="CLU_038356_0_1_5"/>
<dbReference type="eggNOG" id="COG3956">
    <property type="taxonomic scope" value="Bacteria"/>
</dbReference>
<dbReference type="PANTHER" id="PTHR30522">
    <property type="entry name" value="NUCLEOSIDE TRIPHOSPHATE PYROPHOSPHOHYDROLASE"/>
    <property type="match status" value="1"/>
</dbReference>
<dbReference type="GO" id="GO:0047429">
    <property type="term" value="F:nucleoside triphosphate diphosphatase activity"/>
    <property type="evidence" value="ECO:0007669"/>
    <property type="project" value="InterPro"/>
</dbReference>
<protein>
    <submittedName>
        <fullName evidence="2">MazG family protein</fullName>
    </submittedName>
</protein>
<feature type="domain" description="NTP pyrophosphohydrolase MazG-like" evidence="1">
    <location>
        <begin position="193"/>
        <end position="251"/>
    </location>
</feature>
<dbReference type="GO" id="GO:0046081">
    <property type="term" value="P:dUTP catabolic process"/>
    <property type="evidence" value="ECO:0007669"/>
    <property type="project" value="TreeGrafter"/>
</dbReference>
<dbReference type="Gene3D" id="1.10.287.1080">
    <property type="entry name" value="MazG-like"/>
    <property type="match status" value="2"/>
</dbReference>
<evidence type="ECO:0000313" key="2">
    <source>
        <dbReference type="EMBL" id="AFK53532.1"/>
    </source>
</evidence>
<dbReference type="InterPro" id="IPR048011">
    <property type="entry name" value="NTP-PPase_MazG-like_C"/>
</dbReference>
<accession>I3TL94</accession>
<feature type="domain" description="NTP pyrophosphohydrolase MazG-like" evidence="1">
    <location>
        <begin position="45"/>
        <end position="118"/>
    </location>
</feature>
<keyword evidence="3" id="KW-1185">Reference proteome</keyword>
<dbReference type="SUPFAM" id="SSF101386">
    <property type="entry name" value="all-alpha NTP pyrophosphatases"/>
    <property type="match status" value="2"/>
</dbReference>
<sequence>MTDAAPARPALPDDATADRRDIRALLRVMARLRDPESGCPWDVAQDFSTIAPYTIEEAYEVADAIDRGSMADLVDELGDLLLQVVFHARMAEEAGAFAFPDVVDAIVTKMIRRHPHVFAEDAGTDQDAVRRRWEDIKAEERAAKVARADAAPATAPSLLDDVGRAMPALMRAAKLGKRAARIGFDWPDARGVLDKVAEETAELREAMDAGHHDAVREEVGDLLFSVAQLARKLHLDPEDALRRADAKFERRFRALETRLAAEEGTAEEGDGPVDADRLEALWQAVKASEAEAALIPEDLPGPDKETT</sequence>
<dbReference type="KEGG" id="tmo:TMO_1693"/>
<dbReference type="STRING" id="1110502.TMO_1693"/>
<dbReference type="PANTHER" id="PTHR30522:SF0">
    <property type="entry name" value="NUCLEOSIDE TRIPHOSPHATE PYROPHOSPHOHYDROLASE"/>
    <property type="match status" value="1"/>
</dbReference>
<dbReference type="NCBIfam" id="TIGR00444">
    <property type="entry name" value="mazG"/>
    <property type="match status" value="1"/>
</dbReference>
<organism evidence="2 3">
    <name type="scientific">Tistrella mobilis (strain KA081020-065)</name>
    <dbReference type="NCBI Taxonomy" id="1110502"/>
    <lineage>
        <taxon>Bacteria</taxon>
        <taxon>Pseudomonadati</taxon>
        <taxon>Pseudomonadota</taxon>
        <taxon>Alphaproteobacteria</taxon>
        <taxon>Geminicoccales</taxon>
        <taxon>Geminicoccaceae</taxon>
        <taxon>Tistrella</taxon>
    </lineage>
</organism>